<accession>W4M550</accession>
<protein>
    <recommendedName>
        <fullName evidence="3">ATP-binding protein</fullName>
    </recommendedName>
</protein>
<dbReference type="Proteomes" id="UP000019140">
    <property type="component" value="Unassembled WGS sequence"/>
</dbReference>
<sequence length="278" mass="32178">YQIARSMVRSAEQQRALTLPILSRETLSHDPFVHFDEWLDEVERTLDGHTVLLMFDEFETLDKAISQGRFDAEAILGWLRHLIQHRLRFKILLAGSHTLEELQHWASYLINVQVLPISYLHPDETRQLIEQPVKDFILRYKPEASQRVLELTRGHPFLVQLLCAEIIAHKNEQEPAERRLAYLADVEAAVPEALRHGSLFFADIENNQVDITGLELLRHIAAQGSGAIITYDMLTSHCTHDALDALHHSLTLLRRRDLIETVEAGYRFQVELIRQWFA</sequence>
<feature type="non-terminal residue" evidence="1">
    <location>
        <position position="278"/>
    </location>
</feature>
<evidence type="ECO:0008006" key="3">
    <source>
        <dbReference type="Google" id="ProtNLM"/>
    </source>
</evidence>
<evidence type="ECO:0000313" key="1">
    <source>
        <dbReference type="EMBL" id="ETX05288.1"/>
    </source>
</evidence>
<keyword evidence="2" id="KW-1185">Reference proteome</keyword>
<dbReference type="Gene3D" id="3.40.50.300">
    <property type="entry name" value="P-loop containing nucleotide triphosphate hydrolases"/>
    <property type="match status" value="1"/>
</dbReference>
<dbReference type="InterPro" id="IPR027417">
    <property type="entry name" value="P-loop_NTPase"/>
</dbReference>
<reference evidence="1 2" key="1">
    <citation type="journal article" date="2014" name="Nature">
        <title>An environmental bacterial taxon with a large and distinct metabolic repertoire.</title>
        <authorList>
            <person name="Wilson M.C."/>
            <person name="Mori T."/>
            <person name="Ruckert C."/>
            <person name="Uria A.R."/>
            <person name="Helf M.J."/>
            <person name="Takada K."/>
            <person name="Gernert C."/>
            <person name="Steffens U.A."/>
            <person name="Heycke N."/>
            <person name="Schmitt S."/>
            <person name="Rinke C."/>
            <person name="Helfrich E.J."/>
            <person name="Brachmann A.O."/>
            <person name="Gurgui C."/>
            <person name="Wakimoto T."/>
            <person name="Kracht M."/>
            <person name="Crusemann M."/>
            <person name="Hentschel U."/>
            <person name="Abe I."/>
            <person name="Matsunaga S."/>
            <person name="Kalinowski J."/>
            <person name="Takeyama H."/>
            <person name="Piel J."/>
        </authorList>
    </citation>
    <scope>NUCLEOTIDE SEQUENCE [LARGE SCALE GENOMIC DNA]</scope>
    <source>
        <strain evidence="2">TSY2</strain>
    </source>
</reference>
<dbReference type="AlphaFoldDB" id="W4M550"/>
<organism evidence="1 2">
    <name type="scientific">Candidatus Entotheonella gemina</name>
    <dbReference type="NCBI Taxonomy" id="1429439"/>
    <lineage>
        <taxon>Bacteria</taxon>
        <taxon>Pseudomonadati</taxon>
        <taxon>Nitrospinota/Tectimicrobiota group</taxon>
        <taxon>Candidatus Tectimicrobiota</taxon>
        <taxon>Candidatus Entotheonellia</taxon>
        <taxon>Candidatus Entotheonellales</taxon>
        <taxon>Candidatus Entotheonellaceae</taxon>
        <taxon>Candidatus Entotheonella</taxon>
    </lineage>
</organism>
<dbReference type="HOGENOM" id="CLU_1072166_0_0_7"/>
<gene>
    <name evidence="1" type="ORF">ETSY2_23855</name>
</gene>
<evidence type="ECO:0000313" key="2">
    <source>
        <dbReference type="Proteomes" id="UP000019140"/>
    </source>
</evidence>
<comment type="caution">
    <text evidence="1">The sequence shown here is derived from an EMBL/GenBank/DDBJ whole genome shotgun (WGS) entry which is preliminary data.</text>
</comment>
<proteinExistence type="predicted"/>
<dbReference type="EMBL" id="AZHX01000991">
    <property type="protein sequence ID" value="ETX05288.1"/>
    <property type="molecule type" value="Genomic_DNA"/>
</dbReference>
<name>W4M550_9BACT</name>
<dbReference type="SUPFAM" id="SSF52540">
    <property type="entry name" value="P-loop containing nucleoside triphosphate hydrolases"/>
    <property type="match status" value="1"/>
</dbReference>
<feature type="non-terminal residue" evidence="1">
    <location>
        <position position="1"/>
    </location>
</feature>
<dbReference type="PANTHER" id="PTHR34301:SF8">
    <property type="entry name" value="ATPASE DOMAIN-CONTAINING PROTEIN"/>
    <property type="match status" value="1"/>
</dbReference>
<dbReference type="PANTHER" id="PTHR34301">
    <property type="entry name" value="DNA-BINDING PROTEIN-RELATED"/>
    <property type="match status" value="1"/>
</dbReference>